<sequence>MSPSSGGSWYHVLNVRSMQRHKRSSDLRRALFDFELLLAVKYHARPLIITGLQNSSAVVSAAVNNKNIDSERRMIEDSHVTSHEIRTSLGIGMSQIQLILHRHLGTKKLCSRWIPHKLIEAQRRNASLGAMPCLPDSRKGVKFGVGHSNR</sequence>
<keyword evidence="2" id="KW-1185">Reference proteome</keyword>
<evidence type="ECO:0000313" key="1">
    <source>
        <dbReference type="EMBL" id="GBP62737.1"/>
    </source>
</evidence>
<proteinExistence type="predicted"/>
<accession>A0A4C1XKE0</accession>
<dbReference type="OrthoDB" id="10017160at2759"/>
<comment type="caution">
    <text evidence="1">The sequence shown here is derived from an EMBL/GenBank/DDBJ whole genome shotgun (WGS) entry which is preliminary data.</text>
</comment>
<reference evidence="1 2" key="1">
    <citation type="journal article" date="2019" name="Commun. Biol.">
        <title>The bagworm genome reveals a unique fibroin gene that provides high tensile strength.</title>
        <authorList>
            <person name="Kono N."/>
            <person name="Nakamura H."/>
            <person name="Ohtoshi R."/>
            <person name="Tomita M."/>
            <person name="Numata K."/>
            <person name="Arakawa K."/>
        </authorList>
    </citation>
    <scope>NUCLEOTIDE SEQUENCE [LARGE SCALE GENOMIC DNA]</scope>
</reference>
<evidence type="ECO:0000313" key="2">
    <source>
        <dbReference type="Proteomes" id="UP000299102"/>
    </source>
</evidence>
<gene>
    <name evidence="1" type="ORF">EVAR_56255_1</name>
</gene>
<dbReference type="Proteomes" id="UP000299102">
    <property type="component" value="Unassembled WGS sequence"/>
</dbReference>
<organism evidence="1 2">
    <name type="scientific">Eumeta variegata</name>
    <name type="common">Bagworm moth</name>
    <name type="synonym">Eumeta japonica</name>
    <dbReference type="NCBI Taxonomy" id="151549"/>
    <lineage>
        <taxon>Eukaryota</taxon>
        <taxon>Metazoa</taxon>
        <taxon>Ecdysozoa</taxon>
        <taxon>Arthropoda</taxon>
        <taxon>Hexapoda</taxon>
        <taxon>Insecta</taxon>
        <taxon>Pterygota</taxon>
        <taxon>Neoptera</taxon>
        <taxon>Endopterygota</taxon>
        <taxon>Lepidoptera</taxon>
        <taxon>Glossata</taxon>
        <taxon>Ditrysia</taxon>
        <taxon>Tineoidea</taxon>
        <taxon>Psychidae</taxon>
        <taxon>Oiketicinae</taxon>
        <taxon>Eumeta</taxon>
    </lineage>
</organism>
<evidence type="ECO:0008006" key="3">
    <source>
        <dbReference type="Google" id="ProtNLM"/>
    </source>
</evidence>
<dbReference type="EMBL" id="BGZK01000848">
    <property type="protein sequence ID" value="GBP62737.1"/>
    <property type="molecule type" value="Genomic_DNA"/>
</dbReference>
<dbReference type="AlphaFoldDB" id="A0A4C1XKE0"/>
<protein>
    <recommendedName>
        <fullName evidence="3">Histone-lysine N-methyltransferase SETMAR</fullName>
    </recommendedName>
</protein>
<name>A0A4C1XKE0_EUMVA</name>